<gene>
    <name evidence="6" type="primary">mutS_1</name>
    <name evidence="6" type="ORF">AVE30378_03948</name>
</gene>
<dbReference type="Gene3D" id="3.40.50.300">
    <property type="entry name" value="P-loop containing nucleotide triphosphate hydrolases"/>
    <property type="match status" value="1"/>
</dbReference>
<dbReference type="Pfam" id="PF00488">
    <property type="entry name" value="MutS_V"/>
    <property type="match status" value="1"/>
</dbReference>
<dbReference type="GO" id="GO:0005524">
    <property type="term" value="F:ATP binding"/>
    <property type="evidence" value="ECO:0007669"/>
    <property type="project" value="UniProtKB-KW"/>
</dbReference>
<evidence type="ECO:0000256" key="2">
    <source>
        <dbReference type="ARBA" id="ARBA00022840"/>
    </source>
</evidence>
<dbReference type="InterPro" id="IPR027417">
    <property type="entry name" value="P-loop_NTPase"/>
</dbReference>
<dbReference type="PANTHER" id="PTHR11361">
    <property type="entry name" value="DNA MISMATCH REPAIR PROTEIN MUTS FAMILY MEMBER"/>
    <property type="match status" value="1"/>
</dbReference>
<dbReference type="SUPFAM" id="SSF52540">
    <property type="entry name" value="P-loop containing nucleoside triphosphate hydrolases"/>
    <property type="match status" value="1"/>
</dbReference>
<name>A0A446CR08_9BURK</name>
<feature type="region of interest" description="Disordered" evidence="4">
    <location>
        <begin position="1"/>
        <end position="23"/>
    </location>
</feature>
<dbReference type="EMBL" id="UFQC01000022">
    <property type="protein sequence ID" value="SSW70279.1"/>
    <property type="molecule type" value="Genomic_DNA"/>
</dbReference>
<evidence type="ECO:0000259" key="5">
    <source>
        <dbReference type="SMART" id="SM00534"/>
    </source>
</evidence>
<dbReference type="RefSeq" id="WP_129242600.1">
    <property type="nucleotide sequence ID" value="NZ_UFQC01000022.1"/>
</dbReference>
<keyword evidence="1" id="KW-0547">Nucleotide-binding</keyword>
<dbReference type="GO" id="GO:0140664">
    <property type="term" value="F:ATP-dependent DNA damage sensor activity"/>
    <property type="evidence" value="ECO:0007669"/>
    <property type="project" value="InterPro"/>
</dbReference>
<feature type="domain" description="DNA mismatch repair proteins mutS family" evidence="5">
    <location>
        <begin position="359"/>
        <end position="536"/>
    </location>
</feature>
<dbReference type="OrthoDB" id="9808166at2"/>
<dbReference type="InterPro" id="IPR045076">
    <property type="entry name" value="MutS"/>
</dbReference>
<evidence type="ECO:0000313" key="6">
    <source>
        <dbReference type="EMBL" id="SSW70279.1"/>
    </source>
</evidence>
<accession>A0A446CR08</accession>
<reference evidence="6 7" key="1">
    <citation type="submission" date="2018-07" db="EMBL/GenBank/DDBJ databases">
        <authorList>
            <person name="Peeters C."/>
        </authorList>
    </citation>
    <scope>NUCLEOTIDE SEQUENCE [LARGE SCALE GENOMIC DNA]</scope>
    <source>
        <strain evidence="6 7">LMG 30378</strain>
    </source>
</reference>
<proteinExistence type="predicted"/>
<organism evidence="6 7">
    <name type="scientific">Achromobacter veterisilvae</name>
    <dbReference type="NCBI Taxonomy" id="2069367"/>
    <lineage>
        <taxon>Bacteria</taxon>
        <taxon>Pseudomonadati</taxon>
        <taxon>Pseudomonadota</taxon>
        <taxon>Betaproteobacteria</taxon>
        <taxon>Burkholderiales</taxon>
        <taxon>Alcaligenaceae</taxon>
        <taxon>Achromobacter</taxon>
    </lineage>
</organism>
<dbReference type="GO" id="GO:0006298">
    <property type="term" value="P:mismatch repair"/>
    <property type="evidence" value="ECO:0007669"/>
    <property type="project" value="InterPro"/>
</dbReference>
<sequence length="540" mass="59926">MASPTTISGFNGKDPKDAVPAGPLPGTVPELSVLFTETPPSMALTEAAPPQPDYFVDLNLDQAVEAILAGRAEYGLVGLFREPLASLDAVAYRHEVFRDLADHKVQAAVRLFADGMRAMRKQLGQARALHYALQQKRWHLEAMQTYCAAVSALSRSLLVSAVQSRALGAFGKFLNGYVESPAFGAMDAGVTALLAELDSIGYSVIVDGGTLRVLRYAQEDDYSRVIEATFEKFRQGEARDHRVEFRESADMNHIEAKVLEFVALLNPGPFQRMDELYAAHQRYLDATVATFDREIQFYLAYLEHVEQFARIDRHFCFPEVSDADKRIHARESFDIALGQKLMAAGRRVVCNDFELEAGQRMIVVSGPNQGGKTTFARMFGQLFHLAALGCPVPGTGARLLLSDRIFTHFERQEDIDNLRGKLKDDLVRIHQILRKASSRSVLVMNEIFTSTSLADALFLSEKIMKEADRLDVVGVWVTFIDELASYSGKVVSMVSSVDPLRAGTRTFKVVRAPASGRSYAMSLAEKYGLTADRIRERLQS</sequence>
<dbReference type="GO" id="GO:0030983">
    <property type="term" value="F:mismatched DNA binding"/>
    <property type="evidence" value="ECO:0007669"/>
    <property type="project" value="InterPro"/>
</dbReference>
<evidence type="ECO:0000256" key="1">
    <source>
        <dbReference type="ARBA" id="ARBA00022741"/>
    </source>
</evidence>
<dbReference type="SMART" id="SM00534">
    <property type="entry name" value="MUTSac"/>
    <property type="match status" value="1"/>
</dbReference>
<keyword evidence="3" id="KW-0238">DNA-binding</keyword>
<evidence type="ECO:0000313" key="7">
    <source>
        <dbReference type="Proteomes" id="UP000289465"/>
    </source>
</evidence>
<dbReference type="InterPro" id="IPR000432">
    <property type="entry name" value="DNA_mismatch_repair_MutS_C"/>
</dbReference>
<dbReference type="Proteomes" id="UP000289465">
    <property type="component" value="Unassembled WGS sequence"/>
</dbReference>
<evidence type="ECO:0000256" key="4">
    <source>
        <dbReference type="SAM" id="MobiDB-lite"/>
    </source>
</evidence>
<evidence type="ECO:0000256" key="3">
    <source>
        <dbReference type="ARBA" id="ARBA00023125"/>
    </source>
</evidence>
<dbReference type="GO" id="GO:0005829">
    <property type="term" value="C:cytosol"/>
    <property type="evidence" value="ECO:0007669"/>
    <property type="project" value="TreeGrafter"/>
</dbReference>
<protein>
    <submittedName>
        <fullName evidence="6">DNA mismatch repair protein MutS</fullName>
    </submittedName>
</protein>
<keyword evidence="2" id="KW-0067">ATP-binding</keyword>
<dbReference type="PANTHER" id="PTHR11361:SF34">
    <property type="entry name" value="DNA MISMATCH REPAIR PROTEIN MSH1, MITOCHONDRIAL"/>
    <property type="match status" value="1"/>
</dbReference>
<dbReference type="AlphaFoldDB" id="A0A446CR08"/>